<evidence type="ECO:0000313" key="2">
    <source>
        <dbReference type="EMBL" id="SFJ05891.1"/>
    </source>
</evidence>
<proteinExistence type="predicted"/>
<protein>
    <submittedName>
        <fullName evidence="2">Uncharacterized protein</fullName>
    </submittedName>
</protein>
<dbReference type="RefSeq" id="WP_342707312.1">
    <property type="nucleotide sequence ID" value="NZ_FORA01000002.1"/>
</dbReference>
<keyword evidence="3" id="KW-1185">Reference proteome</keyword>
<dbReference type="Proteomes" id="UP000199110">
    <property type="component" value="Unassembled WGS sequence"/>
</dbReference>
<dbReference type="STRING" id="390807.SAMN04488095_2090"/>
<accession>A0A1I3N9B2</accession>
<sequence>MKKFSMPATVSRFVASEDGAVTVDWVVLAAALTSLGVLVALAVSDGVENLSGDLSDSLADRQIAVEFTRSNGGISDAQMAAQGFAGGALGFNGDTGSLSDAELDALSGWVNDVRIGVSAASPSEREEFASLDRAVNDAYVDRARVRPTGNDYNSSDLASAGDRLDLDAARTAASG</sequence>
<keyword evidence="1" id="KW-0812">Transmembrane</keyword>
<keyword evidence="1" id="KW-1133">Transmembrane helix</keyword>
<name>A0A1I3N9B2_9RHOB</name>
<evidence type="ECO:0000313" key="3">
    <source>
        <dbReference type="Proteomes" id="UP000199110"/>
    </source>
</evidence>
<dbReference type="EMBL" id="FORA01000002">
    <property type="protein sequence ID" value="SFJ05891.1"/>
    <property type="molecule type" value="Genomic_DNA"/>
</dbReference>
<reference evidence="2 3" key="1">
    <citation type="submission" date="2016-10" db="EMBL/GenBank/DDBJ databases">
        <authorList>
            <person name="de Groot N.N."/>
        </authorList>
    </citation>
    <scope>NUCLEOTIDE SEQUENCE [LARGE SCALE GENOMIC DNA]</scope>
    <source>
        <strain evidence="2 3">DSM 19073</strain>
    </source>
</reference>
<organism evidence="2 3">
    <name type="scientific">Jannaschia pohangensis</name>
    <dbReference type="NCBI Taxonomy" id="390807"/>
    <lineage>
        <taxon>Bacteria</taxon>
        <taxon>Pseudomonadati</taxon>
        <taxon>Pseudomonadota</taxon>
        <taxon>Alphaproteobacteria</taxon>
        <taxon>Rhodobacterales</taxon>
        <taxon>Roseobacteraceae</taxon>
        <taxon>Jannaschia</taxon>
    </lineage>
</organism>
<evidence type="ECO:0000256" key="1">
    <source>
        <dbReference type="SAM" id="Phobius"/>
    </source>
</evidence>
<gene>
    <name evidence="2" type="ORF">SAMN04488095_2090</name>
</gene>
<keyword evidence="1" id="KW-0472">Membrane</keyword>
<dbReference type="AlphaFoldDB" id="A0A1I3N9B2"/>
<feature type="transmembrane region" description="Helical" evidence="1">
    <location>
        <begin position="21"/>
        <end position="43"/>
    </location>
</feature>